<dbReference type="InterPro" id="IPR019180">
    <property type="entry name" value="Oxidoreductase-like_N"/>
</dbReference>
<feature type="region of interest" description="Disordered" evidence="1">
    <location>
        <begin position="34"/>
        <end position="79"/>
    </location>
</feature>
<reference evidence="3 4" key="1">
    <citation type="journal article" date="2020" name="ISME J.">
        <title>Uncovering the hidden diversity of litter-decomposition mechanisms in mushroom-forming fungi.</title>
        <authorList>
            <person name="Floudas D."/>
            <person name="Bentzer J."/>
            <person name="Ahren D."/>
            <person name="Johansson T."/>
            <person name="Persson P."/>
            <person name="Tunlid A."/>
        </authorList>
    </citation>
    <scope>NUCLEOTIDE SEQUENCE [LARGE SCALE GENOMIC DNA]</scope>
    <source>
        <strain evidence="3 4">CBS 175.51</strain>
    </source>
</reference>
<feature type="compositionally biased region" description="Basic and acidic residues" evidence="1">
    <location>
        <begin position="183"/>
        <end position="197"/>
    </location>
</feature>
<accession>A0A8H5AYL7</accession>
<comment type="caution">
    <text evidence="3">The sequence shown here is derived from an EMBL/GenBank/DDBJ whole genome shotgun (WGS) entry which is preliminary data.</text>
</comment>
<evidence type="ECO:0000256" key="1">
    <source>
        <dbReference type="SAM" id="MobiDB-lite"/>
    </source>
</evidence>
<dbReference type="GO" id="GO:0005739">
    <property type="term" value="C:mitochondrion"/>
    <property type="evidence" value="ECO:0007669"/>
    <property type="project" value="TreeGrafter"/>
</dbReference>
<name>A0A8H5AYL7_9AGAR</name>
<feature type="region of interest" description="Disordered" evidence="1">
    <location>
        <begin position="181"/>
        <end position="210"/>
    </location>
</feature>
<dbReference type="InterPro" id="IPR039251">
    <property type="entry name" value="OXLD1"/>
</dbReference>
<evidence type="ECO:0000259" key="2">
    <source>
        <dbReference type="Pfam" id="PF09791"/>
    </source>
</evidence>
<dbReference type="PANTHER" id="PTHR21193">
    <property type="entry name" value="OXIDOREDUCTASE-LIKE DOMAIN-CONTAINING PROTEIN 1"/>
    <property type="match status" value="1"/>
</dbReference>
<feature type="domain" description="Oxidoreductase-like" evidence="2">
    <location>
        <begin position="122"/>
        <end position="167"/>
    </location>
</feature>
<protein>
    <recommendedName>
        <fullName evidence="2">Oxidoreductase-like domain-containing protein</fullName>
    </recommendedName>
</protein>
<feature type="compositionally biased region" description="Polar residues" evidence="1">
    <location>
        <begin position="37"/>
        <end position="54"/>
    </location>
</feature>
<dbReference type="AlphaFoldDB" id="A0A8H5AYL7"/>
<dbReference type="Proteomes" id="UP000541558">
    <property type="component" value="Unassembled WGS sequence"/>
</dbReference>
<dbReference type="OrthoDB" id="10064411at2759"/>
<dbReference type="EMBL" id="JAACJK010000224">
    <property type="protein sequence ID" value="KAF5313337.1"/>
    <property type="molecule type" value="Genomic_DNA"/>
</dbReference>
<dbReference type="Pfam" id="PF09791">
    <property type="entry name" value="Oxidored-like"/>
    <property type="match status" value="1"/>
</dbReference>
<evidence type="ECO:0000313" key="3">
    <source>
        <dbReference type="EMBL" id="KAF5313337.1"/>
    </source>
</evidence>
<sequence>MYALPRTLISRAHSARIPVCHGCFANATRLSKAGTKPFSTDTPTTPHSLGTAHSLTRHRKNLPATANAPGRNLSARWEQREKSLRKKEELVKEKEELEEEGVTEGATSESVGAILSAPGAETFRGFVIPQEPQPPADDECCMSGCAICVYDLYDDSMQSYEDSVSAVQSNLRALGVPEAEWPESIRPKGSADADGKDGAATAGGAGGRGQVLSAFEELERTLKAKQTAG</sequence>
<gene>
    <name evidence="3" type="ORF">D9611_008660</name>
</gene>
<organism evidence="3 4">
    <name type="scientific">Ephemerocybe angulata</name>
    <dbReference type="NCBI Taxonomy" id="980116"/>
    <lineage>
        <taxon>Eukaryota</taxon>
        <taxon>Fungi</taxon>
        <taxon>Dikarya</taxon>
        <taxon>Basidiomycota</taxon>
        <taxon>Agaricomycotina</taxon>
        <taxon>Agaricomycetes</taxon>
        <taxon>Agaricomycetidae</taxon>
        <taxon>Agaricales</taxon>
        <taxon>Agaricineae</taxon>
        <taxon>Psathyrellaceae</taxon>
        <taxon>Ephemerocybe</taxon>
    </lineage>
</organism>
<proteinExistence type="predicted"/>
<dbReference type="PANTHER" id="PTHR21193:SF3">
    <property type="entry name" value="OXIDOREDUCTASE-LIKE DOMAIN-CONTAINING PROTEIN 1"/>
    <property type="match status" value="1"/>
</dbReference>
<evidence type="ECO:0000313" key="4">
    <source>
        <dbReference type="Proteomes" id="UP000541558"/>
    </source>
</evidence>
<keyword evidence="4" id="KW-1185">Reference proteome</keyword>